<dbReference type="GO" id="GO:0030599">
    <property type="term" value="F:pectinesterase activity"/>
    <property type="evidence" value="ECO:0007669"/>
    <property type="project" value="UniProtKB-EC"/>
</dbReference>
<dbReference type="Gene3D" id="2.160.20.10">
    <property type="entry name" value="Single-stranded right-handed beta-helix, Pectin lyase-like"/>
    <property type="match status" value="1"/>
</dbReference>
<feature type="domain" description="Pectinesterase catalytic" evidence="4">
    <location>
        <begin position="5"/>
        <end position="54"/>
    </location>
</feature>
<evidence type="ECO:0000256" key="2">
    <source>
        <dbReference type="ARBA" id="ARBA00022801"/>
    </source>
</evidence>
<dbReference type="PANTHER" id="PTHR31321">
    <property type="entry name" value="ACYL-COA THIOESTER HYDROLASE YBHC-RELATED"/>
    <property type="match status" value="1"/>
</dbReference>
<dbReference type="GO" id="GO:0042545">
    <property type="term" value="P:cell wall modification"/>
    <property type="evidence" value="ECO:0007669"/>
    <property type="project" value="InterPro"/>
</dbReference>
<name>A0A2W0C9K6_9BACL</name>
<reference evidence="5 6" key="1">
    <citation type="submission" date="2018-01" db="EMBL/GenBank/DDBJ databases">
        <title>Genome sequence of the PGP bacterium Paenibacillus illinoisensis E3.</title>
        <authorList>
            <person name="Rolli E."/>
            <person name="Marasco R."/>
            <person name="Bessem C."/>
            <person name="Michoud G."/>
            <person name="Gaiarsa S."/>
            <person name="Borin S."/>
            <person name="Daffonchio D."/>
        </authorList>
    </citation>
    <scope>NUCLEOTIDE SEQUENCE [LARGE SCALE GENOMIC DNA]</scope>
    <source>
        <strain evidence="5 6">E3</strain>
    </source>
</reference>
<gene>
    <name evidence="5" type="primary">pemA1</name>
    <name evidence="5" type="ORF">PIL02S_02140</name>
</gene>
<dbReference type="InterPro" id="IPR012334">
    <property type="entry name" value="Pectin_lyas_fold"/>
</dbReference>
<evidence type="ECO:0000256" key="3">
    <source>
        <dbReference type="ARBA" id="ARBA00023085"/>
    </source>
</evidence>
<proteinExistence type="inferred from homology"/>
<dbReference type="EMBL" id="PRLG01000018">
    <property type="protein sequence ID" value="PYY29196.1"/>
    <property type="molecule type" value="Genomic_DNA"/>
</dbReference>
<comment type="similarity">
    <text evidence="1">Belongs to the pectinesterase family.</text>
</comment>
<sequence length="84" mass="9266">MNGYLVAAEGSGDFATIQAAIDAIPDQNSGKFVVRIRPGVYVEKLHIEKPWATILNEQQAGEYSLSRVLSGEDDWEPFVKLNNS</sequence>
<dbReference type="InterPro" id="IPR000070">
    <property type="entry name" value="Pectinesterase_cat"/>
</dbReference>
<accession>A0A2W0C9K6</accession>
<dbReference type="SUPFAM" id="SSF51126">
    <property type="entry name" value="Pectin lyase-like"/>
    <property type="match status" value="1"/>
</dbReference>
<dbReference type="GO" id="GO:0045490">
    <property type="term" value="P:pectin catabolic process"/>
    <property type="evidence" value="ECO:0007669"/>
    <property type="project" value="TreeGrafter"/>
</dbReference>
<dbReference type="Proteomes" id="UP000247459">
    <property type="component" value="Unassembled WGS sequence"/>
</dbReference>
<dbReference type="EC" id="3.1.1.11" evidence="5"/>
<comment type="caution">
    <text evidence="5">The sequence shown here is derived from an EMBL/GenBank/DDBJ whole genome shotgun (WGS) entry which is preliminary data.</text>
</comment>
<evidence type="ECO:0000313" key="6">
    <source>
        <dbReference type="Proteomes" id="UP000247459"/>
    </source>
</evidence>
<keyword evidence="2 5" id="KW-0378">Hydrolase</keyword>
<dbReference type="PANTHER" id="PTHR31321:SF57">
    <property type="entry name" value="PECTINESTERASE 53-RELATED"/>
    <property type="match status" value="1"/>
</dbReference>
<dbReference type="Pfam" id="PF01095">
    <property type="entry name" value="Pectinesterase"/>
    <property type="match status" value="1"/>
</dbReference>
<keyword evidence="3" id="KW-0063">Aspartyl esterase</keyword>
<organism evidence="5 6">
    <name type="scientific">Paenibacillus illinoisensis</name>
    <dbReference type="NCBI Taxonomy" id="59845"/>
    <lineage>
        <taxon>Bacteria</taxon>
        <taxon>Bacillati</taxon>
        <taxon>Bacillota</taxon>
        <taxon>Bacilli</taxon>
        <taxon>Bacillales</taxon>
        <taxon>Paenibacillaceae</taxon>
        <taxon>Paenibacillus</taxon>
    </lineage>
</organism>
<evidence type="ECO:0000313" key="5">
    <source>
        <dbReference type="EMBL" id="PYY29196.1"/>
    </source>
</evidence>
<protein>
    <submittedName>
        <fullName evidence="5">Pectinesterase A</fullName>
        <ecNumber evidence="5">3.1.1.11</ecNumber>
    </submittedName>
</protein>
<dbReference type="InterPro" id="IPR011050">
    <property type="entry name" value="Pectin_lyase_fold/virulence"/>
</dbReference>
<evidence type="ECO:0000256" key="1">
    <source>
        <dbReference type="ARBA" id="ARBA00008891"/>
    </source>
</evidence>
<dbReference type="AlphaFoldDB" id="A0A2W0C9K6"/>
<evidence type="ECO:0000259" key="4">
    <source>
        <dbReference type="Pfam" id="PF01095"/>
    </source>
</evidence>